<comment type="caution">
    <text evidence="15">The sequence shown here is derived from an EMBL/GenBank/DDBJ whole genome shotgun (WGS) entry which is preliminary data.</text>
</comment>
<evidence type="ECO:0000256" key="10">
    <source>
        <dbReference type="ARBA" id="ARBA00023004"/>
    </source>
</evidence>
<feature type="transmembrane region" description="Helical" evidence="13">
    <location>
        <begin position="135"/>
        <end position="159"/>
    </location>
</feature>
<sequence length="176" mass="19966">MNQEIIQNRINKQENNKVDSLHWVMLCAVMMTLTLGFISSRLLPFPEKYPTILIHQIFGSVVLVLINILIARMLAKPKRGERRFTIPRVVQLIQAVTLTFIAVSGLSIALIDTPIFSVYSWVFSEGATKREMVSLLFFIHATAIKVFMSLVTLHVLGAIKHHFFDKGDKLKSMLGK</sequence>
<keyword evidence="11 13" id="KW-0472">Membrane</keyword>
<name>A0A2N7IJ50_9VIBR</name>
<feature type="transmembrane region" description="Helical" evidence="13">
    <location>
        <begin position="52"/>
        <end position="71"/>
    </location>
</feature>
<dbReference type="SUPFAM" id="SSF81342">
    <property type="entry name" value="Transmembrane di-heme cytochromes"/>
    <property type="match status" value="1"/>
</dbReference>
<evidence type="ECO:0000259" key="14">
    <source>
        <dbReference type="Pfam" id="PF01292"/>
    </source>
</evidence>
<dbReference type="EMBL" id="MCYL01000010">
    <property type="protein sequence ID" value="PML57759.1"/>
    <property type="molecule type" value="Genomic_DNA"/>
</dbReference>
<dbReference type="RefSeq" id="WP_102561179.1">
    <property type="nucleotide sequence ID" value="NZ_MCYL01000010.1"/>
</dbReference>
<dbReference type="AlphaFoldDB" id="A0A2N7IJ50"/>
<dbReference type="GO" id="GO:0020037">
    <property type="term" value="F:heme binding"/>
    <property type="evidence" value="ECO:0007669"/>
    <property type="project" value="TreeGrafter"/>
</dbReference>
<keyword evidence="6 13" id="KW-0812">Transmembrane</keyword>
<evidence type="ECO:0000256" key="12">
    <source>
        <dbReference type="ARBA" id="ARBA00037975"/>
    </source>
</evidence>
<evidence type="ECO:0000256" key="7">
    <source>
        <dbReference type="ARBA" id="ARBA00022723"/>
    </source>
</evidence>
<dbReference type="InterPro" id="IPR052168">
    <property type="entry name" value="Cytochrome_b561_oxidase"/>
</dbReference>
<dbReference type="GO" id="GO:0022904">
    <property type="term" value="P:respiratory electron transport chain"/>
    <property type="evidence" value="ECO:0007669"/>
    <property type="project" value="InterPro"/>
</dbReference>
<evidence type="ECO:0000313" key="15">
    <source>
        <dbReference type="EMBL" id="PML57759.1"/>
    </source>
</evidence>
<feature type="transmembrane region" description="Helical" evidence="13">
    <location>
        <begin position="92"/>
        <end position="115"/>
    </location>
</feature>
<comment type="cofactor">
    <cofactor evidence="1">
        <name>heme b</name>
        <dbReference type="ChEBI" id="CHEBI:60344"/>
    </cofactor>
</comment>
<dbReference type="GO" id="GO:0046872">
    <property type="term" value="F:metal ion binding"/>
    <property type="evidence" value="ECO:0007669"/>
    <property type="project" value="UniProtKB-KW"/>
</dbReference>
<gene>
    <name evidence="15" type="ORF">BCT74_17825</name>
</gene>
<dbReference type="GO" id="GO:0005886">
    <property type="term" value="C:plasma membrane"/>
    <property type="evidence" value="ECO:0007669"/>
    <property type="project" value="UniProtKB-SubCell"/>
</dbReference>
<keyword evidence="8" id="KW-0249">Electron transport</keyword>
<evidence type="ECO:0000256" key="9">
    <source>
        <dbReference type="ARBA" id="ARBA00022989"/>
    </source>
</evidence>
<evidence type="ECO:0000313" key="16">
    <source>
        <dbReference type="Proteomes" id="UP000235746"/>
    </source>
</evidence>
<keyword evidence="9 13" id="KW-1133">Transmembrane helix</keyword>
<evidence type="ECO:0000256" key="6">
    <source>
        <dbReference type="ARBA" id="ARBA00022692"/>
    </source>
</evidence>
<evidence type="ECO:0000256" key="5">
    <source>
        <dbReference type="ARBA" id="ARBA00022617"/>
    </source>
</evidence>
<protein>
    <submittedName>
        <fullName evidence="15">Cytochrome B</fullName>
    </submittedName>
</protein>
<evidence type="ECO:0000256" key="11">
    <source>
        <dbReference type="ARBA" id="ARBA00023136"/>
    </source>
</evidence>
<dbReference type="GO" id="GO:0009055">
    <property type="term" value="F:electron transfer activity"/>
    <property type="evidence" value="ECO:0007669"/>
    <property type="project" value="InterPro"/>
</dbReference>
<dbReference type="PANTHER" id="PTHR30529">
    <property type="entry name" value="CYTOCHROME B561"/>
    <property type="match status" value="1"/>
</dbReference>
<organism evidence="15 16">
    <name type="scientific">Vibrio lentus</name>
    <dbReference type="NCBI Taxonomy" id="136468"/>
    <lineage>
        <taxon>Bacteria</taxon>
        <taxon>Pseudomonadati</taxon>
        <taxon>Pseudomonadota</taxon>
        <taxon>Gammaproteobacteria</taxon>
        <taxon>Vibrionales</taxon>
        <taxon>Vibrionaceae</taxon>
        <taxon>Vibrio</taxon>
    </lineage>
</organism>
<evidence type="ECO:0000256" key="4">
    <source>
        <dbReference type="ARBA" id="ARBA00022475"/>
    </source>
</evidence>
<dbReference type="InterPro" id="IPR016174">
    <property type="entry name" value="Di-haem_cyt_TM"/>
</dbReference>
<proteinExistence type="inferred from homology"/>
<keyword evidence="10" id="KW-0408">Iron</keyword>
<dbReference type="Proteomes" id="UP000235746">
    <property type="component" value="Unassembled WGS sequence"/>
</dbReference>
<keyword evidence="3" id="KW-0813">Transport</keyword>
<evidence type="ECO:0000256" key="13">
    <source>
        <dbReference type="SAM" id="Phobius"/>
    </source>
</evidence>
<keyword evidence="4" id="KW-1003">Cell membrane</keyword>
<feature type="domain" description="Cytochrome b561 bacterial/Ni-hydrogenase" evidence="14">
    <location>
        <begin position="20"/>
        <end position="175"/>
    </location>
</feature>
<evidence type="ECO:0000256" key="3">
    <source>
        <dbReference type="ARBA" id="ARBA00022448"/>
    </source>
</evidence>
<dbReference type="InterPro" id="IPR011577">
    <property type="entry name" value="Cyt_b561_bac/Ni-Hgenase"/>
</dbReference>
<dbReference type="Pfam" id="PF01292">
    <property type="entry name" value="Ni_hydr_CYTB"/>
    <property type="match status" value="1"/>
</dbReference>
<keyword evidence="7" id="KW-0479">Metal-binding</keyword>
<comment type="similarity">
    <text evidence="12">Belongs to the cytochrome b561 family.</text>
</comment>
<feature type="transmembrane region" description="Helical" evidence="13">
    <location>
        <begin position="21"/>
        <end position="40"/>
    </location>
</feature>
<dbReference type="PANTHER" id="PTHR30529:SF1">
    <property type="entry name" value="CYTOCHROME B561 HOMOLOG 2"/>
    <property type="match status" value="1"/>
</dbReference>
<accession>A0A2N7IJ50</accession>
<comment type="subcellular location">
    <subcellularLocation>
        <location evidence="2">Cell membrane</location>
        <topology evidence="2">Multi-pass membrane protein</topology>
    </subcellularLocation>
</comment>
<keyword evidence="5" id="KW-0349">Heme</keyword>
<evidence type="ECO:0000256" key="2">
    <source>
        <dbReference type="ARBA" id="ARBA00004651"/>
    </source>
</evidence>
<evidence type="ECO:0000256" key="1">
    <source>
        <dbReference type="ARBA" id="ARBA00001970"/>
    </source>
</evidence>
<evidence type="ECO:0000256" key="8">
    <source>
        <dbReference type="ARBA" id="ARBA00022982"/>
    </source>
</evidence>
<reference evidence="16" key="1">
    <citation type="submission" date="2016-07" db="EMBL/GenBank/DDBJ databases">
        <title>Nontailed viruses are major unrecognized killers of bacteria in the ocean.</title>
        <authorList>
            <person name="Kauffman K."/>
            <person name="Hussain F."/>
            <person name="Yang J."/>
            <person name="Arevalo P."/>
            <person name="Brown J."/>
            <person name="Cutler M."/>
            <person name="Kelly L."/>
            <person name="Polz M.F."/>
        </authorList>
    </citation>
    <scope>NUCLEOTIDE SEQUENCE [LARGE SCALE GENOMIC DNA]</scope>
    <source>
        <strain evidence="16">10N.261.51.B8</strain>
    </source>
</reference>